<protein>
    <submittedName>
        <fullName evidence="6">LLM class flavin-dependent oxidoreductase</fullName>
    </submittedName>
</protein>
<evidence type="ECO:0000313" key="7">
    <source>
        <dbReference type="EMBL" id="QYA10115.1"/>
    </source>
</evidence>
<dbReference type="InterPro" id="IPR050766">
    <property type="entry name" value="Bact_Lucif_Oxidored"/>
</dbReference>
<dbReference type="OrthoDB" id="7239898at2"/>
<organism evidence="6 8">
    <name type="scientific">Agrobacterium larrymoorei</name>
    <dbReference type="NCBI Taxonomy" id="160699"/>
    <lineage>
        <taxon>Bacteria</taxon>
        <taxon>Pseudomonadati</taxon>
        <taxon>Pseudomonadota</taxon>
        <taxon>Alphaproteobacteria</taxon>
        <taxon>Hyphomicrobiales</taxon>
        <taxon>Rhizobiaceae</taxon>
        <taxon>Rhizobium/Agrobacterium group</taxon>
        <taxon>Agrobacterium</taxon>
    </lineage>
</organism>
<dbReference type="Proteomes" id="UP000298545">
    <property type="component" value="Plasmid pTiCFBP5473"/>
</dbReference>
<evidence type="ECO:0000313" key="8">
    <source>
        <dbReference type="Proteomes" id="UP000298545"/>
    </source>
</evidence>
<dbReference type="EMBL" id="CP039694">
    <property type="protein sequence ID" value="QCJ01101.1"/>
    <property type="molecule type" value="Genomic_DNA"/>
</dbReference>
<dbReference type="GO" id="GO:0016705">
    <property type="term" value="F:oxidoreductase activity, acting on paired donors, with incorporation or reduction of molecular oxygen"/>
    <property type="evidence" value="ECO:0007669"/>
    <property type="project" value="InterPro"/>
</dbReference>
<dbReference type="PANTHER" id="PTHR30137:SF16">
    <property type="entry name" value="BLL0895 PROTEIN"/>
    <property type="match status" value="1"/>
</dbReference>
<name>A0A4D7E6N1_9HYPH</name>
<keyword evidence="2" id="KW-0285">Flavoprotein</keyword>
<dbReference type="GO" id="GO:0004497">
    <property type="term" value="F:monooxygenase activity"/>
    <property type="evidence" value="ECO:0007669"/>
    <property type="project" value="UniProtKB-KW"/>
</dbReference>
<geneLocation type="plasmid" evidence="7 9">
    <name>pTiAF3.44</name>
</geneLocation>
<evidence type="ECO:0000256" key="1">
    <source>
        <dbReference type="ARBA" id="ARBA00010426"/>
    </source>
</evidence>
<sequence>MDLGLFMQPLHDPKKRTITEMLEQDREAALFIDKVGFDEIWVGEHYSSSIEPIVNPLQFLASIMADTKLKLATGVLNLPQHHPATIAGDVAQLDHMSKGRVIMGVGPGGLASDFELFDTMDKNRGEMLGESVRMIHEIWASNPPYNIPGKYWNVKVQDTIHEKLGFGPMLKPFQKPYPPVVVSIMSPNSKSAYVAGQKGWGIASANFIQSVWAKTHWEQYAMGCEAAGIKPDRKNWRVGRSILVASSDQEAADYLAQEGNAYAWYYDFVIDDMRTYNIEGVLKQDLSMPSDDITLQYCLDTMVISGSAKTVLDKLIAFVDEMGGPFGGLLAGFKEWDHPEVQKQSLQLLAEDVMPKLRAYCASKKAA</sequence>
<dbReference type="SUPFAM" id="SSF51679">
    <property type="entry name" value="Bacterial luciferase-like"/>
    <property type="match status" value="1"/>
</dbReference>
<feature type="domain" description="Luciferase-like" evidence="5">
    <location>
        <begin position="1"/>
        <end position="319"/>
    </location>
</feature>
<dbReference type="EMBL" id="CP072169">
    <property type="protein sequence ID" value="QYA10115.1"/>
    <property type="molecule type" value="Genomic_DNA"/>
</dbReference>
<geneLocation type="plasmid" evidence="8">
    <name>pticfbp5473</name>
</geneLocation>
<dbReference type="GO" id="GO:0005829">
    <property type="term" value="C:cytosol"/>
    <property type="evidence" value="ECO:0007669"/>
    <property type="project" value="TreeGrafter"/>
</dbReference>
<accession>A0A4D7E6N1</accession>
<dbReference type="PANTHER" id="PTHR30137">
    <property type="entry name" value="LUCIFERASE-LIKE MONOOXYGENASE"/>
    <property type="match status" value="1"/>
</dbReference>
<evidence type="ECO:0000256" key="2">
    <source>
        <dbReference type="ARBA" id="ARBA00022630"/>
    </source>
</evidence>
<gene>
    <name evidence="6" type="ORF">CFBP5473_24475</name>
    <name evidence="7" type="ORF">J5285_23125</name>
</gene>
<dbReference type="AlphaFoldDB" id="A0A4D7E6N1"/>
<evidence type="ECO:0000256" key="3">
    <source>
        <dbReference type="ARBA" id="ARBA00023002"/>
    </source>
</evidence>
<evidence type="ECO:0000256" key="4">
    <source>
        <dbReference type="ARBA" id="ARBA00023033"/>
    </source>
</evidence>
<geneLocation type="plasmid" evidence="6">
    <name>pTiCFBP5473</name>
</geneLocation>
<evidence type="ECO:0000259" key="5">
    <source>
        <dbReference type="Pfam" id="PF00296"/>
    </source>
</evidence>
<dbReference type="Pfam" id="PF00296">
    <property type="entry name" value="Bac_luciferase"/>
    <property type="match status" value="1"/>
</dbReference>
<reference evidence="7 9" key="2">
    <citation type="submission" date="2021-03" db="EMBL/GenBank/DDBJ databases">
        <title>Rapid diversification of plasmids in a genus of pathogenic and nitrogen fixing bacteria.</title>
        <authorList>
            <person name="Weisberg A.J."/>
            <person name="Miller M."/>
            <person name="Ream W."/>
            <person name="Grunwald N.J."/>
            <person name="Chang J.H."/>
        </authorList>
    </citation>
    <scope>NUCLEOTIDE SEQUENCE [LARGE SCALE GENOMIC DNA]</scope>
    <source>
        <strain evidence="7 9">AF3.44</strain>
        <plasmid evidence="7 9">pTiAF3.44</plasmid>
    </source>
</reference>
<dbReference type="STRING" id="1367849.GCA_000518585_04092"/>
<comment type="similarity">
    <text evidence="1">Belongs to the bacterial luciferase oxidoreductase family.</text>
</comment>
<keyword evidence="9" id="KW-1185">Reference proteome</keyword>
<keyword evidence="4" id="KW-0503">Monooxygenase</keyword>
<reference evidence="6 8" key="1">
    <citation type="submission" date="2019-04" db="EMBL/GenBank/DDBJ databases">
        <title>Complete genome sequence of Agrobacterium larrymoorei CFBP5473.</title>
        <authorList>
            <person name="Haryono M."/>
            <person name="Chou L."/>
            <person name="Lin Y.-C."/>
            <person name="Lai E.-M."/>
            <person name="Kuo C.-H."/>
        </authorList>
    </citation>
    <scope>NUCLEOTIDE SEQUENCE [LARGE SCALE GENOMIC DNA]</scope>
    <source>
        <strain evidence="6 8">CFBP5473</strain>
        <plasmid evidence="6">pTiCFBP5473</plasmid>
        <plasmid evidence="8">pticfbp5473</plasmid>
    </source>
</reference>
<dbReference type="RefSeq" id="WP_027676644.1">
    <property type="nucleotide sequence ID" value="NZ_CP039694.1"/>
</dbReference>
<dbReference type="Gene3D" id="3.20.20.30">
    <property type="entry name" value="Luciferase-like domain"/>
    <property type="match status" value="1"/>
</dbReference>
<keyword evidence="3" id="KW-0560">Oxidoreductase</keyword>
<keyword evidence="6" id="KW-0614">Plasmid</keyword>
<dbReference type="InterPro" id="IPR036661">
    <property type="entry name" value="Luciferase-like_sf"/>
</dbReference>
<dbReference type="InterPro" id="IPR011251">
    <property type="entry name" value="Luciferase-like_dom"/>
</dbReference>
<dbReference type="KEGG" id="alf:CFBP5473_24475"/>
<proteinExistence type="inferred from homology"/>
<evidence type="ECO:0000313" key="9">
    <source>
        <dbReference type="Proteomes" id="UP000826513"/>
    </source>
</evidence>
<dbReference type="Proteomes" id="UP000826513">
    <property type="component" value="Plasmid pTiAF3.44"/>
</dbReference>
<evidence type="ECO:0000313" key="6">
    <source>
        <dbReference type="EMBL" id="QCJ01101.1"/>
    </source>
</evidence>